<comment type="caution">
    <text evidence="2">The sequence shown here is derived from an EMBL/GenBank/DDBJ whole genome shotgun (WGS) entry which is preliminary data.</text>
</comment>
<sequence length="121" mass="12358">MVFVSKDHSDMELTKLQRTGRVTDSTTWFQPQCQPVREVAFITSGGGEGGGGRSACAVRCLSVAAAAAIAEERDKGSRVGREGDPAEQPRQRSTPNRASDAGASAAAAPTAAAQGPASSPA</sequence>
<evidence type="ECO:0000313" key="2">
    <source>
        <dbReference type="EMBL" id="KAF6114763.1"/>
    </source>
</evidence>
<feature type="region of interest" description="Disordered" evidence="1">
    <location>
        <begin position="70"/>
        <end position="121"/>
    </location>
</feature>
<dbReference type="EMBL" id="JABVXQ010000004">
    <property type="protein sequence ID" value="KAF6114763.1"/>
    <property type="molecule type" value="Genomic_DNA"/>
</dbReference>
<dbReference type="Proteomes" id="UP000664940">
    <property type="component" value="Unassembled WGS sequence"/>
</dbReference>
<evidence type="ECO:0000313" key="3">
    <source>
        <dbReference type="Proteomes" id="UP000664940"/>
    </source>
</evidence>
<feature type="compositionally biased region" description="Basic and acidic residues" evidence="1">
    <location>
        <begin position="70"/>
        <end position="90"/>
    </location>
</feature>
<evidence type="ECO:0000256" key="1">
    <source>
        <dbReference type="SAM" id="MobiDB-lite"/>
    </source>
</evidence>
<name>A0A834APC3_9CHIR</name>
<gene>
    <name evidence="2" type="ORF">HJG60_010697</name>
</gene>
<dbReference type="AlphaFoldDB" id="A0A834APC3"/>
<proteinExistence type="predicted"/>
<protein>
    <submittedName>
        <fullName evidence="2">Uncharacterized protein</fullName>
    </submittedName>
</protein>
<feature type="compositionally biased region" description="Low complexity" evidence="1">
    <location>
        <begin position="98"/>
        <end position="121"/>
    </location>
</feature>
<accession>A0A834APC3</accession>
<reference evidence="2 3" key="1">
    <citation type="journal article" date="2020" name="Nature">
        <title>Six reference-quality genomes reveal evolution of bat adaptations.</title>
        <authorList>
            <person name="Jebb D."/>
            <person name="Huang Z."/>
            <person name="Pippel M."/>
            <person name="Hughes G.M."/>
            <person name="Lavrichenko K."/>
            <person name="Devanna P."/>
            <person name="Winkler S."/>
            <person name="Jermiin L.S."/>
            <person name="Skirmuntt E.C."/>
            <person name="Katzourakis A."/>
            <person name="Burkitt-Gray L."/>
            <person name="Ray D.A."/>
            <person name="Sullivan K.A.M."/>
            <person name="Roscito J.G."/>
            <person name="Kirilenko B.M."/>
            <person name="Davalos L.M."/>
            <person name="Corthals A.P."/>
            <person name="Power M.L."/>
            <person name="Jones G."/>
            <person name="Ransome R.D."/>
            <person name="Dechmann D.K.N."/>
            <person name="Locatelli A.G."/>
            <person name="Puechmaille S.J."/>
            <person name="Fedrigo O."/>
            <person name="Jarvis E.D."/>
            <person name="Hiller M."/>
            <person name="Vernes S.C."/>
            <person name="Myers E.W."/>
            <person name="Teeling E.C."/>
        </authorList>
    </citation>
    <scope>NUCLEOTIDE SEQUENCE [LARGE SCALE GENOMIC DNA]</scope>
    <source>
        <strain evidence="2">Bat1K_MPI-CBG_1</strain>
    </source>
</reference>
<organism evidence="2 3">
    <name type="scientific">Phyllostomus discolor</name>
    <name type="common">pale spear-nosed bat</name>
    <dbReference type="NCBI Taxonomy" id="89673"/>
    <lineage>
        <taxon>Eukaryota</taxon>
        <taxon>Metazoa</taxon>
        <taxon>Chordata</taxon>
        <taxon>Craniata</taxon>
        <taxon>Vertebrata</taxon>
        <taxon>Euteleostomi</taxon>
        <taxon>Mammalia</taxon>
        <taxon>Eutheria</taxon>
        <taxon>Laurasiatheria</taxon>
        <taxon>Chiroptera</taxon>
        <taxon>Yangochiroptera</taxon>
        <taxon>Phyllostomidae</taxon>
        <taxon>Phyllostominae</taxon>
        <taxon>Phyllostomus</taxon>
    </lineage>
</organism>